<comment type="similarity">
    <text evidence="2">Belongs to the tryptophan 2-monooxygenase family.</text>
</comment>
<evidence type="ECO:0000313" key="9">
    <source>
        <dbReference type="Proteomes" id="UP000245535"/>
    </source>
</evidence>
<dbReference type="Pfam" id="PF01593">
    <property type="entry name" value="Amino_oxidase"/>
    <property type="match status" value="1"/>
</dbReference>
<dbReference type="GO" id="GO:0050361">
    <property type="term" value="F:tryptophan 2-monooxygenase activity"/>
    <property type="evidence" value="ECO:0007669"/>
    <property type="project" value="UniProtKB-EC"/>
</dbReference>
<organism evidence="8 9">
    <name type="scientific">Sediminitomix flava</name>
    <dbReference type="NCBI Taxonomy" id="379075"/>
    <lineage>
        <taxon>Bacteria</taxon>
        <taxon>Pseudomonadati</taxon>
        <taxon>Bacteroidota</taxon>
        <taxon>Cytophagia</taxon>
        <taxon>Cytophagales</taxon>
        <taxon>Flammeovirgaceae</taxon>
        <taxon>Sediminitomix</taxon>
    </lineage>
</organism>
<dbReference type="EC" id="1.13.12.3" evidence="3"/>
<comment type="pathway">
    <text evidence="1">Plant hormone metabolism; auxin biosynthesis.</text>
</comment>
<evidence type="ECO:0000256" key="5">
    <source>
        <dbReference type="ARBA" id="ARBA00023070"/>
    </source>
</evidence>
<dbReference type="PANTHER" id="PTHR10742">
    <property type="entry name" value="FLAVIN MONOAMINE OXIDASE"/>
    <property type="match status" value="1"/>
</dbReference>
<keyword evidence="9" id="KW-1185">Reference proteome</keyword>
<proteinExistence type="inferred from homology"/>
<dbReference type="OrthoDB" id="56323at2"/>
<dbReference type="GO" id="GO:0009851">
    <property type="term" value="P:auxin biosynthetic process"/>
    <property type="evidence" value="ECO:0007669"/>
    <property type="project" value="UniProtKB-KW"/>
</dbReference>
<evidence type="ECO:0000256" key="6">
    <source>
        <dbReference type="ARBA" id="ARBA00047321"/>
    </source>
</evidence>
<comment type="catalytic activity">
    <reaction evidence="6">
        <text>L-tryptophan + O2 = indole-3-acetamide + CO2 + H2O</text>
        <dbReference type="Rhea" id="RHEA:16165"/>
        <dbReference type="ChEBI" id="CHEBI:15377"/>
        <dbReference type="ChEBI" id="CHEBI:15379"/>
        <dbReference type="ChEBI" id="CHEBI:16031"/>
        <dbReference type="ChEBI" id="CHEBI:16526"/>
        <dbReference type="ChEBI" id="CHEBI:57912"/>
        <dbReference type="EC" id="1.13.12.3"/>
    </reaction>
</comment>
<dbReference type="InterPro" id="IPR002937">
    <property type="entry name" value="Amino_oxidase"/>
</dbReference>
<gene>
    <name evidence="8" type="ORF">BC781_105271</name>
</gene>
<evidence type="ECO:0000256" key="4">
    <source>
        <dbReference type="ARBA" id="ARBA00017871"/>
    </source>
</evidence>
<evidence type="ECO:0000256" key="2">
    <source>
        <dbReference type="ARBA" id="ARBA00005833"/>
    </source>
</evidence>
<keyword evidence="5" id="KW-0073">Auxin biosynthesis</keyword>
<feature type="domain" description="Amine oxidase" evidence="7">
    <location>
        <begin position="11"/>
        <end position="413"/>
    </location>
</feature>
<dbReference type="Gene3D" id="3.90.660.10">
    <property type="match status" value="1"/>
</dbReference>
<evidence type="ECO:0000313" key="8">
    <source>
        <dbReference type="EMBL" id="PWJ40203.1"/>
    </source>
</evidence>
<protein>
    <recommendedName>
        <fullName evidence="4">Tryptophan 2-monooxygenase</fullName>
        <ecNumber evidence="3">1.13.12.3</ecNumber>
    </recommendedName>
</protein>
<evidence type="ECO:0000256" key="1">
    <source>
        <dbReference type="ARBA" id="ARBA00004814"/>
    </source>
</evidence>
<evidence type="ECO:0000256" key="3">
    <source>
        <dbReference type="ARBA" id="ARBA00012535"/>
    </source>
</evidence>
<evidence type="ECO:0000259" key="7">
    <source>
        <dbReference type="Pfam" id="PF01593"/>
    </source>
</evidence>
<dbReference type="SUPFAM" id="SSF54373">
    <property type="entry name" value="FAD-linked reductases, C-terminal domain"/>
    <property type="match status" value="1"/>
</dbReference>
<dbReference type="InterPro" id="IPR036188">
    <property type="entry name" value="FAD/NAD-bd_sf"/>
</dbReference>
<dbReference type="Gene3D" id="3.50.50.60">
    <property type="entry name" value="FAD/NAD(P)-binding domain"/>
    <property type="match status" value="1"/>
</dbReference>
<dbReference type="SUPFAM" id="SSF51905">
    <property type="entry name" value="FAD/NAD(P)-binding domain"/>
    <property type="match status" value="1"/>
</dbReference>
<comment type="caution">
    <text evidence="8">The sequence shown here is derived from an EMBL/GenBank/DDBJ whole genome shotgun (WGS) entry which is preliminary data.</text>
</comment>
<dbReference type="RefSeq" id="WP_109620721.1">
    <property type="nucleotide sequence ID" value="NZ_QGDO01000005.1"/>
</dbReference>
<dbReference type="InterPro" id="IPR050281">
    <property type="entry name" value="Flavin_monoamine_oxidase"/>
</dbReference>
<dbReference type="EMBL" id="QGDO01000005">
    <property type="protein sequence ID" value="PWJ40203.1"/>
    <property type="molecule type" value="Genomic_DNA"/>
</dbReference>
<dbReference type="Proteomes" id="UP000245535">
    <property type="component" value="Unassembled WGS sequence"/>
</dbReference>
<reference evidence="8 9" key="1">
    <citation type="submission" date="2018-03" db="EMBL/GenBank/DDBJ databases">
        <title>Genomic Encyclopedia of Archaeal and Bacterial Type Strains, Phase II (KMG-II): from individual species to whole genera.</title>
        <authorList>
            <person name="Goeker M."/>
        </authorList>
    </citation>
    <scope>NUCLEOTIDE SEQUENCE [LARGE SCALE GENOMIC DNA]</scope>
    <source>
        <strain evidence="8 9">DSM 28229</strain>
    </source>
</reference>
<accession>A0A315Z790</accession>
<sequence>MNSIVIVGAGISGLYAAFLLKKSISDIDIKILESSDRIGGRIYSKVEEDTFFELGAEQIHGRNHIFFELLEYLKIKVYPDSGDYYYFWKDQLIDEDHSHSVPELLQAKRFFNSFENYDGPTENLKDYLNEKGYMSSESEHLFQGFAAEYGTDLDSLEIQSLVNEERLWTSGEKNYHLKGPMNQIIDFFKQELSDNIILNTEVEKIEYSNDLIKIQCKDSKSFTADSCIISTSLGILKQDKITFSPSLPPPHKNAIEQLGFDRGFKFLLQFSEKFWDKDTREIIGGQIAPLYLFSDQEQPVVCAYMMGKNAKILETSSKAYIERLFVDELNLMFNRRDLGLLIQKSIFHDWGNDPHTLGTYSYAVPHSLKLRENLSKPIENKLFFIGEACNSEGHAATIQGAMESAEKSCEIILSIYNENNL</sequence>
<dbReference type="PANTHER" id="PTHR10742:SF410">
    <property type="entry name" value="LYSINE-SPECIFIC HISTONE DEMETHYLASE 2"/>
    <property type="match status" value="1"/>
</dbReference>
<name>A0A315Z790_SEDFL</name>
<dbReference type="AlphaFoldDB" id="A0A315Z790"/>